<dbReference type="GO" id="GO:0003677">
    <property type="term" value="F:DNA binding"/>
    <property type="evidence" value="ECO:0007669"/>
    <property type="project" value="InterPro"/>
</dbReference>
<dbReference type="Proteomes" id="UP001156666">
    <property type="component" value="Unassembled WGS sequence"/>
</dbReference>
<protein>
    <recommendedName>
        <fullName evidence="3">DNA-directed RNA polymerase subunit omega</fullName>
        <ecNumber evidence="2">2.7.7.6</ecNumber>
    </recommendedName>
    <alternativeName>
        <fullName evidence="7">RNA polymerase omega subunit</fullName>
    </alternativeName>
    <alternativeName>
        <fullName evidence="6">Transcriptase subunit omega</fullName>
    </alternativeName>
</protein>
<dbReference type="RefSeq" id="WP_235292171.1">
    <property type="nucleotide sequence ID" value="NZ_BSOH01000027.1"/>
</dbReference>
<keyword evidence="4" id="KW-0240">DNA-directed RNA polymerase</keyword>
<dbReference type="EMBL" id="BSOH01000027">
    <property type="protein sequence ID" value="GLR19161.1"/>
    <property type="molecule type" value="Genomic_DNA"/>
</dbReference>
<evidence type="ECO:0000256" key="3">
    <source>
        <dbReference type="ARBA" id="ARBA00013725"/>
    </source>
</evidence>
<evidence type="ECO:0000256" key="8">
    <source>
        <dbReference type="ARBA" id="ARBA00048552"/>
    </source>
</evidence>
<evidence type="ECO:0000256" key="9">
    <source>
        <dbReference type="SAM" id="Coils"/>
    </source>
</evidence>
<dbReference type="GO" id="GO:0000428">
    <property type="term" value="C:DNA-directed RNA polymerase complex"/>
    <property type="evidence" value="ECO:0007669"/>
    <property type="project" value="UniProtKB-KW"/>
</dbReference>
<keyword evidence="9" id="KW-0175">Coiled coil</keyword>
<accession>A0AA37SUP7</accession>
<dbReference type="AlphaFoldDB" id="A0AA37SUP7"/>
<evidence type="ECO:0000256" key="7">
    <source>
        <dbReference type="ARBA" id="ARBA00030998"/>
    </source>
</evidence>
<evidence type="ECO:0000256" key="4">
    <source>
        <dbReference type="ARBA" id="ARBA00022478"/>
    </source>
</evidence>
<dbReference type="InterPro" id="IPR036161">
    <property type="entry name" value="RPB6/omega-like_sf"/>
</dbReference>
<keyword evidence="5" id="KW-0804">Transcription</keyword>
<comment type="caution">
    <text evidence="10">The sequence shown here is derived from an EMBL/GenBank/DDBJ whole genome shotgun (WGS) entry which is preliminary data.</text>
</comment>
<evidence type="ECO:0000313" key="11">
    <source>
        <dbReference type="Proteomes" id="UP001156666"/>
    </source>
</evidence>
<feature type="coiled-coil region" evidence="9">
    <location>
        <begin position="31"/>
        <end position="58"/>
    </location>
</feature>
<evidence type="ECO:0000256" key="2">
    <source>
        <dbReference type="ARBA" id="ARBA00012418"/>
    </source>
</evidence>
<name>A0AA37SUP7_9BACT</name>
<sequence>MNDLKTQVQGIDPNLEGKDMEEFVSKTHNVYETLEIIAKRANQLAVELKEELHGKLEEFAVTTDAIEEVHENKEQIEISKFYERLPNPAVIATSEYLNGQLKVEYKNRDRNNNE</sequence>
<keyword evidence="11" id="KW-1185">Reference proteome</keyword>
<dbReference type="GO" id="GO:0006351">
    <property type="term" value="P:DNA-templated transcription"/>
    <property type="evidence" value="ECO:0007669"/>
    <property type="project" value="InterPro"/>
</dbReference>
<dbReference type="Pfam" id="PF01192">
    <property type="entry name" value="RNA_pol_Rpb6"/>
    <property type="match status" value="1"/>
</dbReference>
<dbReference type="EC" id="2.7.7.6" evidence="2"/>
<dbReference type="InterPro" id="IPR006110">
    <property type="entry name" value="Pol_omega/Rpo6/RPB6"/>
</dbReference>
<proteinExistence type="inferred from homology"/>
<reference evidence="10" key="1">
    <citation type="journal article" date="2014" name="Int. J. Syst. Evol. Microbiol.">
        <title>Complete genome sequence of Corynebacterium casei LMG S-19264T (=DSM 44701T), isolated from a smear-ripened cheese.</title>
        <authorList>
            <consortium name="US DOE Joint Genome Institute (JGI-PGF)"/>
            <person name="Walter F."/>
            <person name="Albersmeier A."/>
            <person name="Kalinowski J."/>
            <person name="Ruckert C."/>
        </authorList>
    </citation>
    <scope>NUCLEOTIDE SEQUENCE</scope>
    <source>
        <strain evidence="10">NBRC 108769</strain>
    </source>
</reference>
<dbReference type="SUPFAM" id="SSF63562">
    <property type="entry name" value="RPB6/omega subunit-like"/>
    <property type="match status" value="1"/>
</dbReference>
<evidence type="ECO:0000313" key="10">
    <source>
        <dbReference type="EMBL" id="GLR19161.1"/>
    </source>
</evidence>
<dbReference type="SMART" id="SM01409">
    <property type="entry name" value="RNA_pol_Rpb6"/>
    <property type="match status" value="1"/>
</dbReference>
<comment type="similarity">
    <text evidence="1">Belongs to the RNA polymerase subunit omega family.</text>
</comment>
<evidence type="ECO:0000256" key="1">
    <source>
        <dbReference type="ARBA" id="ARBA00006711"/>
    </source>
</evidence>
<reference evidence="10" key="2">
    <citation type="submission" date="2023-01" db="EMBL/GenBank/DDBJ databases">
        <title>Draft genome sequence of Portibacter lacus strain NBRC 108769.</title>
        <authorList>
            <person name="Sun Q."/>
            <person name="Mori K."/>
        </authorList>
    </citation>
    <scope>NUCLEOTIDE SEQUENCE</scope>
    <source>
        <strain evidence="10">NBRC 108769</strain>
    </source>
</reference>
<evidence type="ECO:0000256" key="6">
    <source>
        <dbReference type="ARBA" id="ARBA00029924"/>
    </source>
</evidence>
<gene>
    <name evidence="10" type="ORF">GCM10007940_37770</name>
</gene>
<comment type="catalytic activity">
    <reaction evidence="8">
        <text>RNA(n) + a ribonucleoside 5'-triphosphate = RNA(n+1) + diphosphate</text>
        <dbReference type="Rhea" id="RHEA:21248"/>
        <dbReference type="Rhea" id="RHEA-COMP:14527"/>
        <dbReference type="Rhea" id="RHEA-COMP:17342"/>
        <dbReference type="ChEBI" id="CHEBI:33019"/>
        <dbReference type="ChEBI" id="CHEBI:61557"/>
        <dbReference type="ChEBI" id="CHEBI:140395"/>
        <dbReference type="EC" id="2.7.7.6"/>
    </reaction>
</comment>
<evidence type="ECO:0000256" key="5">
    <source>
        <dbReference type="ARBA" id="ARBA00023163"/>
    </source>
</evidence>
<organism evidence="10 11">
    <name type="scientific">Portibacter lacus</name>
    <dbReference type="NCBI Taxonomy" id="1099794"/>
    <lineage>
        <taxon>Bacteria</taxon>
        <taxon>Pseudomonadati</taxon>
        <taxon>Bacteroidota</taxon>
        <taxon>Saprospiria</taxon>
        <taxon>Saprospirales</taxon>
        <taxon>Haliscomenobacteraceae</taxon>
        <taxon>Portibacter</taxon>
    </lineage>
</organism>
<dbReference type="GO" id="GO:0003899">
    <property type="term" value="F:DNA-directed RNA polymerase activity"/>
    <property type="evidence" value="ECO:0007669"/>
    <property type="project" value="UniProtKB-EC"/>
</dbReference>